<dbReference type="PANTHER" id="PTHR11266">
    <property type="entry name" value="PEROXISOMAL MEMBRANE PROTEIN 2, PXMP2 MPV17"/>
    <property type="match status" value="1"/>
</dbReference>
<dbReference type="PANTHER" id="PTHR11266:SF80">
    <property type="entry name" value="PEROXISOMAL MEMBRANE PROTEIN 2"/>
    <property type="match status" value="1"/>
</dbReference>
<reference evidence="7 8" key="1">
    <citation type="journal article" date="2017" name="Nature">
        <title>The Apostasia genome and the evolution of orchids.</title>
        <authorList>
            <person name="Zhang G.Q."/>
            <person name="Liu K.W."/>
            <person name="Li Z."/>
            <person name="Lohaus R."/>
            <person name="Hsiao Y.Y."/>
            <person name="Niu S.C."/>
            <person name="Wang J.Y."/>
            <person name="Lin Y.C."/>
            <person name="Xu Q."/>
            <person name="Chen L.J."/>
            <person name="Yoshida K."/>
            <person name="Fujiwara S."/>
            <person name="Wang Z.W."/>
            <person name="Zhang Y.Q."/>
            <person name="Mitsuda N."/>
            <person name="Wang M."/>
            <person name="Liu G.H."/>
            <person name="Pecoraro L."/>
            <person name="Huang H.X."/>
            <person name="Xiao X.J."/>
            <person name="Lin M."/>
            <person name="Wu X.Y."/>
            <person name="Wu W.L."/>
            <person name="Chen Y.Y."/>
            <person name="Chang S.B."/>
            <person name="Sakamoto S."/>
            <person name="Ohme-Takagi M."/>
            <person name="Yagi M."/>
            <person name="Zeng S.J."/>
            <person name="Shen C.Y."/>
            <person name="Yeh C.M."/>
            <person name="Luo Y.B."/>
            <person name="Tsai W.C."/>
            <person name="Van de Peer Y."/>
            <person name="Liu Z.J."/>
        </authorList>
    </citation>
    <scope>NUCLEOTIDE SEQUENCE [LARGE SCALE GENOMIC DNA]</scope>
    <source>
        <strain evidence="8">cv. Shenzhen</strain>
        <tissue evidence="7">Stem</tissue>
    </source>
</reference>
<comment type="similarity">
    <text evidence="2 6">Belongs to the peroxisomal membrane protein PXMP2/4 family.</text>
</comment>
<evidence type="ECO:0000256" key="4">
    <source>
        <dbReference type="ARBA" id="ARBA00022989"/>
    </source>
</evidence>
<name>A0A2I0A8B1_9ASPA</name>
<dbReference type="GO" id="GO:0016020">
    <property type="term" value="C:membrane"/>
    <property type="evidence" value="ECO:0007669"/>
    <property type="project" value="UniProtKB-SubCell"/>
</dbReference>
<evidence type="ECO:0000313" key="8">
    <source>
        <dbReference type="Proteomes" id="UP000236161"/>
    </source>
</evidence>
<organism evidence="7 8">
    <name type="scientific">Apostasia shenzhenica</name>
    <dbReference type="NCBI Taxonomy" id="1088818"/>
    <lineage>
        <taxon>Eukaryota</taxon>
        <taxon>Viridiplantae</taxon>
        <taxon>Streptophyta</taxon>
        <taxon>Embryophyta</taxon>
        <taxon>Tracheophyta</taxon>
        <taxon>Spermatophyta</taxon>
        <taxon>Magnoliopsida</taxon>
        <taxon>Liliopsida</taxon>
        <taxon>Asparagales</taxon>
        <taxon>Orchidaceae</taxon>
        <taxon>Apostasioideae</taxon>
        <taxon>Apostasia</taxon>
    </lineage>
</organism>
<sequence>MAAMLLKSRIAFELFPPRANFPSNLSNLCGSSSILPVETLYGFGFPFRWPSGPFLGQHSTVLGCACLGLGGTASDFSKVQAFSAGGAGGDDGFRGRGDGGSGGDGGEEAGGNWSFLTWYLTSLDKHPVATKAITSAALTLAGDLICQLLMDRVPNLDAKRTLVFTFLGLVLVLAANMVALAWNVILSFKAHKEIIVK</sequence>
<keyword evidence="5 6" id="KW-0472">Membrane</keyword>
<dbReference type="OrthoDB" id="430207at2759"/>
<evidence type="ECO:0000256" key="2">
    <source>
        <dbReference type="ARBA" id="ARBA00006824"/>
    </source>
</evidence>
<evidence type="ECO:0000256" key="3">
    <source>
        <dbReference type="ARBA" id="ARBA00022692"/>
    </source>
</evidence>
<keyword evidence="4 6" id="KW-1133">Transmembrane helix</keyword>
<feature type="transmembrane region" description="Helical" evidence="6">
    <location>
        <begin position="162"/>
        <end position="188"/>
    </location>
</feature>
<comment type="subcellular location">
    <subcellularLocation>
        <location evidence="1">Membrane</location>
        <topology evidence="1">Multi-pass membrane protein</topology>
    </subcellularLocation>
</comment>
<evidence type="ECO:0000256" key="5">
    <source>
        <dbReference type="ARBA" id="ARBA00023136"/>
    </source>
</evidence>
<accession>A0A2I0A8B1</accession>
<dbReference type="InterPro" id="IPR007248">
    <property type="entry name" value="Mpv17_PMP22"/>
</dbReference>
<dbReference type="Proteomes" id="UP000236161">
    <property type="component" value="Unassembled WGS sequence"/>
</dbReference>
<keyword evidence="8" id="KW-1185">Reference proteome</keyword>
<proteinExistence type="inferred from homology"/>
<keyword evidence="3 6" id="KW-0812">Transmembrane</keyword>
<evidence type="ECO:0000313" key="7">
    <source>
        <dbReference type="EMBL" id="PKA51782.1"/>
    </source>
</evidence>
<protein>
    <submittedName>
        <fullName evidence="7">Uncharacterized protein</fullName>
    </submittedName>
</protein>
<evidence type="ECO:0000256" key="1">
    <source>
        <dbReference type="ARBA" id="ARBA00004141"/>
    </source>
</evidence>
<gene>
    <name evidence="7" type="ORF">AXF42_Ash008011</name>
</gene>
<dbReference type="GO" id="GO:0005737">
    <property type="term" value="C:cytoplasm"/>
    <property type="evidence" value="ECO:0007669"/>
    <property type="project" value="TreeGrafter"/>
</dbReference>
<dbReference type="EMBL" id="KZ452012">
    <property type="protein sequence ID" value="PKA51782.1"/>
    <property type="molecule type" value="Genomic_DNA"/>
</dbReference>
<dbReference type="STRING" id="1088818.A0A2I0A8B1"/>
<evidence type="ECO:0000256" key="6">
    <source>
        <dbReference type="RuleBase" id="RU363053"/>
    </source>
</evidence>
<comment type="caution">
    <text evidence="6">Lacks conserved residue(s) required for the propagation of feature annotation.</text>
</comment>
<dbReference type="AlphaFoldDB" id="A0A2I0A8B1"/>